<protein>
    <submittedName>
        <fullName evidence="2">DENN domain and WD repeat-containing protein SCD1</fullName>
    </submittedName>
</protein>
<feature type="region of interest" description="Disordered" evidence="1">
    <location>
        <begin position="80"/>
        <end position="106"/>
    </location>
</feature>
<evidence type="ECO:0000313" key="3">
    <source>
        <dbReference type="Proteomes" id="UP001558713"/>
    </source>
</evidence>
<dbReference type="Proteomes" id="UP001558713">
    <property type="component" value="Unassembled WGS sequence"/>
</dbReference>
<feature type="region of interest" description="Disordered" evidence="1">
    <location>
        <begin position="1"/>
        <end position="23"/>
    </location>
</feature>
<sequence length="140" mass="15797">MAWKKITHAPFEVGESSDGGRVSQDAMSILPKSTMEPEIIITIAEPEVEESATSYIYDRFPANVWSEELEENRKQILAASSRALESNGRHSPSSPPWKNTKEDSFSSRERAVSVPCYLVAHAWLETNQCDIKRRIDSEIN</sequence>
<reference evidence="2 3" key="1">
    <citation type="submission" date="2024-04" db="EMBL/GenBank/DDBJ databases">
        <title>Genome assembly C_amara_ONT_v2.</title>
        <authorList>
            <person name="Yant L."/>
            <person name="Moore C."/>
            <person name="Slenker M."/>
        </authorList>
    </citation>
    <scope>NUCLEOTIDE SEQUENCE [LARGE SCALE GENOMIC DNA]</scope>
    <source>
        <tissue evidence="2">Leaf</tissue>
    </source>
</reference>
<comment type="caution">
    <text evidence="2">The sequence shown here is derived from an EMBL/GenBank/DDBJ whole genome shotgun (WGS) entry which is preliminary data.</text>
</comment>
<dbReference type="EMBL" id="JBANAX010000714">
    <property type="protein sequence ID" value="KAL1195988.1"/>
    <property type="molecule type" value="Genomic_DNA"/>
</dbReference>
<name>A0ABD0ZMV4_CARAN</name>
<proteinExistence type="predicted"/>
<gene>
    <name evidence="2" type="ORF">V5N11_025160</name>
</gene>
<evidence type="ECO:0000256" key="1">
    <source>
        <dbReference type="SAM" id="MobiDB-lite"/>
    </source>
</evidence>
<accession>A0ABD0ZMV4</accession>
<evidence type="ECO:0000313" key="2">
    <source>
        <dbReference type="EMBL" id="KAL1195988.1"/>
    </source>
</evidence>
<keyword evidence="3" id="KW-1185">Reference proteome</keyword>
<organism evidence="2 3">
    <name type="scientific">Cardamine amara subsp. amara</name>
    <dbReference type="NCBI Taxonomy" id="228776"/>
    <lineage>
        <taxon>Eukaryota</taxon>
        <taxon>Viridiplantae</taxon>
        <taxon>Streptophyta</taxon>
        <taxon>Embryophyta</taxon>
        <taxon>Tracheophyta</taxon>
        <taxon>Spermatophyta</taxon>
        <taxon>Magnoliopsida</taxon>
        <taxon>eudicotyledons</taxon>
        <taxon>Gunneridae</taxon>
        <taxon>Pentapetalae</taxon>
        <taxon>rosids</taxon>
        <taxon>malvids</taxon>
        <taxon>Brassicales</taxon>
        <taxon>Brassicaceae</taxon>
        <taxon>Cardamineae</taxon>
        <taxon>Cardamine</taxon>
    </lineage>
</organism>
<dbReference type="AlphaFoldDB" id="A0ABD0ZMV4"/>